<dbReference type="Proteomes" id="UP001595892">
    <property type="component" value="Unassembled WGS sequence"/>
</dbReference>
<keyword evidence="1" id="KW-1133">Transmembrane helix</keyword>
<evidence type="ECO:0000256" key="1">
    <source>
        <dbReference type="SAM" id="Phobius"/>
    </source>
</evidence>
<dbReference type="RefSeq" id="WP_377002487.1">
    <property type="nucleotide sequence ID" value="NZ_JBHSGG010000001.1"/>
</dbReference>
<feature type="transmembrane region" description="Helical" evidence="1">
    <location>
        <begin position="100"/>
        <end position="118"/>
    </location>
</feature>
<sequence>MTSTPATAAPGADTGSAAVAQPHCANCGTALLGEHCHVCGQPVRGLVRHFSSIVGDFFDSVFELDSRILNTVAPLFFRPGHLSTEYFAGRRVRYVSPVRLFVFLSILTFFVARLSMSFDGDAAAGSDAGVGMHGAFASATTPEEVERIRRQALEELSAARREAASVPGVATALDTAGQRIDRGARARLAQLGAADPGADGAGPAPGRTPAPLPIRFGDGDDWNPVDNPIEVEGLPAFANGWLNRQVARAQRNLQRIGQEPDAYKDALLGAIPTTLFVLLPIFALMLKTAYLFKRRLYMEHLIVALHSHAFICMAILALLLVYALQAWLAPTWPAVGTLLSWVLAAIYVWIPLYLLIAQKRVYGQGWPATLLKYAAIGLVYLVLLSMGLGVATVTSLVRM</sequence>
<feature type="transmembrane region" description="Helical" evidence="1">
    <location>
        <begin position="334"/>
        <end position="356"/>
    </location>
</feature>
<protein>
    <submittedName>
        <fullName evidence="2">DUF3667 domain-containing protein</fullName>
    </submittedName>
</protein>
<dbReference type="InterPro" id="IPR022134">
    <property type="entry name" value="DUF3667"/>
</dbReference>
<keyword evidence="1" id="KW-0472">Membrane</keyword>
<name>A0ABV9NGA6_9GAMM</name>
<feature type="transmembrane region" description="Helical" evidence="1">
    <location>
        <begin position="266"/>
        <end position="286"/>
    </location>
</feature>
<accession>A0ABV9NGA6</accession>
<evidence type="ECO:0000313" key="3">
    <source>
        <dbReference type="Proteomes" id="UP001595892"/>
    </source>
</evidence>
<keyword evidence="3" id="KW-1185">Reference proteome</keyword>
<feature type="transmembrane region" description="Helical" evidence="1">
    <location>
        <begin position="377"/>
        <end position="397"/>
    </location>
</feature>
<gene>
    <name evidence="2" type="ORF">ACFO3Q_00210</name>
</gene>
<feature type="transmembrane region" description="Helical" evidence="1">
    <location>
        <begin position="307"/>
        <end position="328"/>
    </location>
</feature>
<comment type="caution">
    <text evidence="2">The sequence shown here is derived from an EMBL/GenBank/DDBJ whole genome shotgun (WGS) entry which is preliminary data.</text>
</comment>
<dbReference type="EMBL" id="JBHSGG010000001">
    <property type="protein sequence ID" value="MFC4726599.1"/>
    <property type="molecule type" value="Genomic_DNA"/>
</dbReference>
<reference evidence="3" key="1">
    <citation type="journal article" date="2019" name="Int. J. Syst. Evol. Microbiol.">
        <title>The Global Catalogue of Microorganisms (GCM) 10K type strain sequencing project: providing services to taxonomists for standard genome sequencing and annotation.</title>
        <authorList>
            <consortium name="The Broad Institute Genomics Platform"/>
            <consortium name="The Broad Institute Genome Sequencing Center for Infectious Disease"/>
            <person name="Wu L."/>
            <person name="Ma J."/>
        </authorList>
    </citation>
    <scope>NUCLEOTIDE SEQUENCE [LARGE SCALE GENOMIC DNA]</scope>
    <source>
        <strain evidence="3">CGMCC 1.13574</strain>
    </source>
</reference>
<dbReference type="Pfam" id="PF12412">
    <property type="entry name" value="DUF3667"/>
    <property type="match status" value="1"/>
</dbReference>
<evidence type="ECO:0000313" key="2">
    <source>
        <dbReference type="EMBL" id="MFC4726599.1"/>
    </source>
</evidence>
<keyword evidence="1" id="KW-0812">Transmembrane</keyword>
<proteinExistence type="predicted"/>
<organism evidence="2 3">
    <name type="scientific">Coralloluteibacterium thermophilum</name>
    <dbReference type="NCBI Taxonomy" id="2707049"/>
    <lineage>
        <taxon>Bacteria</taxon>
        <taxon>Pseudomonadati</taxon>
        <taxon>Pseudomonadota</taxon>
        <taxon>Gammaproteobacteria</taxon>
        <taxon>Lysobacterales</taxon>
        <taxon>Lysobacteraceae</taxon>
        <taxon>Coralloluteibacterium</taxon>
    </lineage>
</organism>